<keyword evidence="3" id="KW-1185">Reference proteome</keyword>
<proteinExistence type="predicted"/>
<evidence type="ECO:0000313" key="2">
    <source>
        <dbReference type="EMBL" id="MFC3834794.1"/>
    </source>
</evidence>
<organism evidence="2 3">
    <name type="scientific">Deinococcus rufus</name>
    <dbReference type="NCBI Taxonomy" id="2136097"/>
    <lineage>
        <taxon>Bacteria</taxon>
        <taxon>Thermotogati</taxon>
        <taxon>Deinococcota</taxon>
        <taxon>Deinococci</taxon>
        <taxon>Deinococcales</taxon>
        <taxon>Deinococcaceae</taxon>
        <taxon>Deinococcus</taxon>
    </lineage>
</organism>
<name>A0ABV7ZCQ1_9DEIO</name>
<dbReference type="Proteomes" id="UP001595803">
    <property type="component" value="Unassembled WGS sequence"/>
</dbReference>
<feature type="compositionally biased region" description="Basic and acidic residues" evidence="1">
    <location>
        <begin position="53"/>
        <end position="62"/>
    </location>
</feature>
<evidence type="ECO:0000313" key="3">
    <source>
        <dbReference type="Proteomes" id="UP001595803"/>
    </source>
</evidence>
<accession>A0ABV7ZCQ1</accession>
<gene>
    <name evidence="2" type="ORF">ACFOSB_18200</name>
</gene>
<feature type="region of interest" description="Disordered" evidence="1">
    <location>
        <begin position="32"/>
        <end position="62"/>
    </location>
</feature>
<dbReference type="EMBL" id="JBHRZG010000024">
    <property type="protein sequence ID" value="MFC3834794.1"/>
    <property type="molecule type" value="Genomic_DNA"/>
</dbReference>
<reference evidence="3" key="1">
    <citation type="journal article" date="2019" name="Int. J. Syst. Evol. Microbiol.">
        <title>The Global Catalogue of Microorganisms (GCM) 10K type strain sequencing project: providing services to taxonomists for standard genome sequencing and annotation.</title>
        <authorList>
            <consortium name="The Broad Institute Genomics Platform"/>
            <consortium name="The Broad Institute Genome Sequencing Center for Infectious Disease"/>
            <person name="Wu L."/>
            <person name="Ma J."/>
        </authorList>
    </citation>
    <scope>NUCLEOTIDE SEQUENCE [LARGE SCALE GENOMIC DNA]</scope>
    <source>
        <strain evidence="3">CCTCC AB 2017081</strain>
    </source>
</reference>
<comment type="caution">
    <text evidence="2">The sequence shown here is derived from an EMBL/GenBank/DDBJ whole genome shotgun (WGS) entry which is preliminary data.</text>
</comment>
<protein>
    <submittedName>
        <fullName evidence="2">Uncharacterized protein</fullName>
    </submittedName>
</protein>
<dbReference type="RefSeq" id="WP_322472221.1">
    <property type="nucleotide sequence ID" value="NZ_JBHRZG010000024.1"/>
</dbReference>
<evidence type="ECO:0000256" key="1">
    <source>
        <dbReference type="SAM" id="MobiDB-lite"/>
    </source>
</evidence>
<sequence>MTGKHYRYVGTGEVGEIIPGVGLVSKEPIQARDDAHQQAIEASGVYKPTTAPKKADPDKETE</sequence>